<accession>A0ABN6Y603</accession>
<reference evidence="2" key="1">
    <citation type="journal article" date="2019" name="Int. J. Syst. Evol. Microbiol.">
        <title>The Global Catalogue of Microorganisms (GCM) 10K type strain sequencing project: providing services to taxonomists for standard genome sequencing and annotation.</title>
        <authorList>
            <consortium name="The Broad Institute Genomics Platform"/>
            <consortium name="The Broad Institute Genome Sequencing Center for Infectious Disease"/>
            <person name="Wu L."/>
            <person name="Ma J."/>
        </authorList>
    </citation>
    <scope>NUCLEOTIDE SEQUENCE [LARGE SCALE GENOMIC DNA]</scope>
    <source>
        <strain evidence="2">NBRC 108728</strain>
    </source>
</reference>
<proteinExistence type="predicted"/>
<keyword evidence="2" id="KW-1185">Reference proteome</keyword>
<dbReference type="Proteomes" id="UP001321486">
    <property type="component" value="Chromosome"/>
</dbReference>
<dbReference type="SFLD" id="SFLDF00379">
    <property type="entry name" value="Phosphonate_metabolism_(PhnJ)"/>
    <property type="match status" value="1"/>
</dbReference>
<organism evidence="1 2">
    <name type="scientific">Frondihabitans sucicola</name>
    <dbReference type="NCBI Taxonomy" id="1268041"/>
    <lineage>
        <taxon>Bacteria</taxon>
        <taxon>Bacillati</taxon>
        <taxon>Actinomycetota</taxon>
        <taxon>Actinomycetes</taxon>
        <taxon>Micrococcales</taxon>
        <taxon>Microbacteriaceae</taxon>
        <taxon>Frondihabitans</taxon>
    </lineage>
</organism>
<dbReference type="SFLD" id="SFLDS00033">
    <property type="entry name" value="Radical_SAM_Phosphonate_Metabo"/>
    <property type="match status" value="1"/>
</dbReference>
<dbReference type="EMBL" id="AP027732">
    <property type="protein sequence ID" value="BDZ51425.1"/>
    <property type="molecule type" value="Genomic_DNA"/>
</dbReference>
<gene>
    <name evidence="1" type="primary">phnJ</name>
    <name evidence="1" type="ORF">GCM10025867_36660</name>
</gene>
<evidence type="ECO:0000313" key="2">
    <source>
        <dbReference type="Proteomes" id="UP001321486"/>
    </source>
</evidence>
<protein>
    <submittedName>
        <fullName evidence="1">Alpha-D-ribose 1-methylphosphonate 5-phosphate C-P lyase</fullName>
    </submittedName>
</protein>
<evidence type="ECO:0000313" key="1">
    <source>
        <dbReference type="EMBL" id="BDZ51425.1"/>
    </source>
</evidence>
<dbReference type="InterPro" id="IPR010306">
    <property type="entry name" value="PhnJ"/>
</dbReference>
<dbReference type="SFLD" id="SFLDG01115">
    <property type="entry name" value="Phosphonate_metabolism_(PhnJ)"/>
    <property type="match status" value="1"/>
</dbReference>
<dbReference type="PIRSF" id="PIRSF011468">
    <property type="entry name" value="PhnJ"/>
    <property type="match status" value="1"/>
</dbReference>
<dbReference type="RefSeq" id="WP_286344194.1">
    <property type="nucleotide sequence ID" value="NZ_AP027732.1"/>
</dbReference>
<dbReference type="GO" id="GO:0016829">
    <property type="term" value="F:lyase activity"/>
    <property type="evidence" value="ECO:0007669"/>
    <property type="project" value="UniProtKB-KW"/>
</dbReference>
<sequence>MSQELIDYNIGYLDEQTKRMIRRALLKAVAIPGFQVPFASREVPMPRGWGTGGVQVTAAIIGEDDVLKVIDQGADDTTNAVSIRGFFARVAHVGTTTRTDEATIIQTRHRIPETPLSEGQVIVYQVPQPEPLRLLEPRETETRRLHALEEYGLMYVKLYEDIARFGHVAKTYDYPVLVGERYLMAPSPIPSFDNPKMDGNPALQLFGAGREKRIYAVPPFTRVESLGFEDFPFEPQRFDDPCALCGSTGVYLDEVIIDDAGASMFVCSDTDHCERTVAENEEVFA</sequence>
<keyword evidence="1" id="KW-0456">Lyase</keyword>
<name>A0ABN6Y603_9MICO</name>
<dbReference type="Pfam" id="PF06007">
    <property type="entry name" value="PhnJ"/>
    <property type="match status" value="1"/>
</dbReference>